<sequence>MPPFEDIPEVEYLAPDTLTLVARRALSLQTKRVEEIQRENIFPLGATSKTRSIRISFLRKHHMGYLHFEGLNIKFILFP</sequence>
<organism evidence="1 2">
    <name type="scientific">Punica granatum</name>
    <name type="common">Pomegranate</name>
    <dbReference type="NCBI Taxonomy" id="22663"/>
    <lineage>
        <taxon>Eukaryota</taxon>
        <taxon>Viridiplantae</taxon>
        <taxon>Streptophyta</taxon>
        <taxon>Embryophyta</taxon>
        <taxon>Tracheophyta</taxon>
        <taxon>Spermatophyta</taxon>
        <taxon>Magnoliopsida</taxon>
        <taxon>eudicotyledons</taxon>
        <taxon>Gunneridae</taxon>
        <taxon>Pentapetalae</taxon>
        <taxon>rosids</taxon>
        <taxon>malvids</taxon>
        <taxon>Myrtales</taxon>
        <taxon>Lythraceae</taxon>
        <taxon>Punica</taxon>
    </lineage>
</organism>
<dbReference type="EMBL" id="PGOL01001131">
    <property type="protein sequence ID" value="PKI60661.1"/>
    <property type="molecule type" value="Genomic_DNA"/>
</dbReference>
<accession>A0A2I0JWI2</accession>
<protein>
    <submittedName>
        <fullName evidence="1">Uncharacterized protein</fullName>
    </submittedName>
</protein>
<dbReference type="AlphaFoldDB" id="A0A2I0JWI2"/>
<comment type="caution">
    <text evidence="1">The sequence shown here is derived from an EMBL/GenBank/DDBJ whole genome shotgun (WGS) entry which is preliminary data.</text>
</comment>
<dbReference type="Proteomes" id="UP000233551">
    <property type="component" value="Unassembled WGS sequence"/>
</dbReference>
<name>A0A2I0JWI2_PUNGR</name>
<proteinExistence type="predicted"/>
<feature type="non-terminal residue" evidence="1">
    <location>
        <position position="79"/>
    </location>
</feature>
<evidence type="ECO:0000313" key="2">
    <source>
        <dbReference type="Proteomes" id="UP000233551"/>
    </source>
</evidence>
<reference evidence="1 2" key="1">
    <citation type="submission" date="2017-11" db="EMBL/GenBank/DDBJ databases">
        <title>De-novo sequencing of pomegranate (Punica granatum L.) genome.</title>
        <authorList>
            <person name="Akparov Z."/>
            <person name="Amiraslanov A."/>
            <person name="Hajiyeva S."/>
            <person name="Abbasov M."/>
            <person name="Kaur K."/>
            <person name="Hamwieh A."/>
            <person name="Solovyev V."/>
            <person name="Salamov A."/>
            <person name="Braich B."/>
            <person name="Kosarev P."/>
            <person name="Mahmoud A."/>
            <person name="Hajiyev E."/>
            <person name="Babayeva S."/>
            <person name="Izzatullayeva V."/>
            <person name="Mammadov A."/>
            <person name="Mammadov A."/>
            <person name="Sharifova S."/>
            <person name="Ojaghi J."/>
            <person name="Eynullazada K."/>
            <person name="Bayramov B."/>
            <person name="Abdulazimova A."/>
            <person name="Shahmuradov I."/>
        </authorList>
    </citation>
    <scope>NUCLEOTIDE SEQUENCE [LARGE SCALE GENOMIC DNA]</scope>
    <source>
        <strain evidence="2">cv. AG2017</strain>
        <tissue evidence="1">Leaf</tissue>
    </source>
</reference>
<gene>
    <name evidence="1" type="ORF">CRG98_018908</name>
</gene>
<evidence type="ECO:0000313" key="1">
    <source>
        <dbReference type="EMBL" id="PKI60661.1"/>
    </source>
</evidence>
<keyword evidence="2" id="KW-1185">Reference proteome</keyword>